<dbReference type="FunFam" id="2.170.270.10:FF:000051">
    <property type="entry name" value="Histone-lysine N-methyltransferase, H3 lysine-9 specific SUVH6"/>
    <property type="match status" value="1"/>
</dbReference>
<dbReference type="InterPro" id="IPR003616">
    <property type="entry name" value="Post-SET_dom"/>
</dbReference>
<dbReference type="PANTHER" id="PTHR45660">
    <property type="entry name" value="HISTONE-LYSINE N-METHYLTRANSFERASE SETMAR"/>
    <property type="match status" value="1"/>
</dbReference>
<feature type="domain" description="SET" evidence="4">
    <location>
        <begin position="640"/>
        <end position="784"/>
    </location>
</feature>
<dbReference type="PROSITE" id="PS50867">
    <property type="entry name" value="PRE_SET"/>
    <property type="match status" value="1"/>
</dbReference>
<evidence type="ECO:0000256" key="2">
    <source>
        <dbReference type="ARBA" id="ARBA00023328"/>
    </source>
</evidence>
<dbReference type="InterPro" id="IPR025794">
    <property type="entry name" value="H3-K9-MeTrfase_plant"/>
</dbReference>
<dbReference type="PROSITE" id="PS51015">
    <property type="entry name" value="YDG"/>
    <property type="match status" value="1"/>
</dbReference>
<dbReference type="Pfam" id="PF02182">
    <property type="entry name" value="SAD_SRA"/>
    <property type="match status" value="1"/>
</dbReference>
<protein>
    <submittedName>
        <fullName evidence="8">Pre-SET domain</fullName>
    </submittedName>
</protein>
<dbReference type="GO" id="GO:0042054">
    <property type="term" value="F:histone methyltransferase activity"/>
    <property type="evidence" value="ECO:0007669"/>
    <property type="project" value="InterPro"/>
</dbReference>
<evidence type="ECO:0000313" key="9">
    <source>
        <dbReference type="Proteomes" id="UP000694240"/>
    </source>
</evidence>
<dbReference type="CDD" id="cd10545">
    <property type="entry name" value="SET_AtSUVH-like"/>
    <property type="match status" value="1"/>
</dbReference>
<dbReference type="SMART" id="SM00468">
    <property type="entry name" value="PreSET"/>
    <property type="match status" value="1"/>
</dbReference>
<dbReference type="PROSITE" id="PS50280">
    <property type="entry name" value="SET"/>
    <property type="match status" value="1"/>
</dbReference>
<organism evidence="8 9">
    <name type="scientific">Arabidopsis thaliana x Arabidopsis arenosa</name>
    <dbReference type="NCBI Taxonomy" id="1240361"/>
    <lineage>
        <taxon>Eukaryota</taxon>
        <taxon>Viridiplantae</taxon>
        <taxon>Streptophyta</taxon>
        <taxon>Embryophyta</taxon>
        <taxon>Tracheophyta</taxon>
        <taxon>Spermatophyta</taxon>
        <taxon>Magnoliopsida</taxon>
        <taxon>eudicotyledons</taxon>
        <taxon>Gunneridae</taxon>
        <taxon>Pentapetalae</taxon>
        <taxon>rosids</taxon>
        <taxon>malvids</taxon>
        <taxon>Brassicales</taxon>
        <taxon>Brassicaceae</taxon>
        <taxon>Camelineae</taxon>
        <taxon>Arabidopsis</taxon>
    </lineage>
</organism>
<dbReference type="PROSITE" id="PS51575">
    <property type="entry name" value="SAM_MT43_SUVAR39_2"/>
    <property type="match status" value="1"/>
</dbReference>
<name>A0A8T2A6D7_9BRAS</name>
<keyword evidence="9" id="KW-1185">Reference proteome</keyword>
<evidence type="ECO:0000259" key="6">
    <source>
        <dbReference type="PROSITE" id="PS50868"/>
    </source>
</evidence>
<dbReference type="InterPro" id="IPR051357">
    <property type="entry name" value="H3K9_HMTase_SUVAR3-9"/>
</dbReference>
<evidence type="ECO:0000256" key="1">
    <source>
        <dbReference type="ARBA" id="ARBA00004584"/>
    </source>
</evidence>
<dbReference type="InterPro" id="IPR001214">
    <property type="entry name" value="SET_dom"/>
</dbReference>
<dbReference type="PANTHER" id="PTHR45660:SF46">
    <property type="entry name" value="HISTONE-LYSINE N-METHYLTRANSFERASE, H3 LYSINE-9 SPECIFIC SUVH6"/>
    <property type="match status" value="1"/>
</dbReference>
<dbReference type="Pfam" id="PF05033">
    <property type="entry name" value="Pre-SET"/>
    <property type="match status" value="1"/>
</dbReference>
<accession>A0A8T2A6D7</accession>
<feature type="domain" description="Pre-SET" evidence="5">
    <location>
        <begin position="577"/>
        <end position="637"/>
    </location>
</feature>
<dbReference type="GO" id="GO:0008270">
    <property type="term" value="F:zinc ion binding"/>
    <property type="evidence" value="ECO:0007669"/>
    <property type="project" value="InterPro"/>
</dbReference>
<dbReference type="AlphaFoldDB" id="A0A8T2A6D7"/>
<dbReference type="GO" id="GO:0003690">
    <property type="term" value="F:double-stranded DNA binding"/>
    <property type="evidence" value="ECO:0007669"/>
    <property type="project" value="TreeGrafter"/>
</dbReference>
<evidence type="ECO:0000256" key="3">
    <source>
        <dbReference type="PROSITE-ProRule" id="PRU00358"/>
    </source>
</evidence>
<feature type="domain" description="Post-SET" evidence="6">
    <location>
        <begin position="798"/>
        <end position="814"/>
    </location>
</feature>
<dbReference type="GO" id="GO:0005634">
    <property type="term" value="C:nucleus"/>
    <property type="evidence" value="ECO:0007669"/>
    <property type="project" value="UniProtKB-SubCell"/>
</dbReference>
<dbReference type="InterPro" id="IPR007728">
    <property type="entry name" value="Pre-SET_dom"/>
</dbReference>
<dbReference type="EMBL" id="JAEFBK010000009">
    <property type="protein sequence ID" value="KAG7567321.1"/>
    <property type="molecule type" value="Genomic_DNA"/>
</dbReference>
<evidence type="ECO:0000259" key="4">
    <source>
        <dbReference type="PROSITE" id="PS50280"/>
    </source>
</evidence>
<evidence type="ECO:0000259" key="7">
    <source>
        <dbReference type="PROSITE" id="PS51015"/>
    </source>
</evidence>
<dbReference type="InterPro" id="IPR003105">
    <property type="entry name" value="SRA_YDG"/>
</dbReference>
<comment type="subcellular location">
    <subcellularLocation>
        <location evidence="1">Chromosome</location>
        <location evidence="1">Centromere</location>
    </subcellularLocation>
    <subcellularLocation>
        <location evidence="3">Nucleus</location>
    </subcellularLocation>
</comment>
<keyword evidence="2" id="KW-0137">Centromere</keyword>
<dbReference type="PROSITE" id="PS50868">
    <property type="entry name" value="POST_SET"/>
    <property type="match status" value="1"/>
</dbReference>
<evidence type="ECO:0000313" key="8">
    <source>
        <dbReference type="EMBL" id="KAG7567321.1"/>
    </source>
</evidence>
<gene>
    <name evidence="8" type="ORF">ISN45_Aa04g002040</name>
</gene>
<dbReference type="Pfam" id="PF00856">
    <property type="entry name" value="SET"/>
    <property type="match status" value="1"/>
</dbReference>
<dbReference type="Proteomes" id="UP000694240">
    <property type="component" value="Chromosome 9"/>
</dbReference>
<reference evidence="8 9" key="1">
    <citation type="submission" date="2020-12" db="EMBL/GenBank/DDBJ databases">
        <title>Concerted genomic and epigenomic changes stabilize Arabidopsis allopolyploids.</title>
        <authorList>
            <person name="Chen Z."/>
        </authorList>
    </citation>
    <scope>NUCLEOTIDE SEQUENCE [LARGE SCALE GENOMIC DNA]</scope>
    <source>
        <strain evidence="8">Allo738</strain>
        <tissue evidence="8">Leaf</tissue>
    </source>
</reference>
<dbReference type="GO" id="GO:0000775">
    <property type="term" value="C:chromosome, centromeric region"/>
    <property type="evidence" value="ECO:0007669"/>
    <property type="project" value="UniProtKB-SubCell"/>
</dbReference>
<evidence type="ECO:0000259" key="5">
    <source>
        <dbReference type="PROSITE" id="PS50867"/>
    </source>
</evidence>
<comment type="caution">
    <text evidence="8">The sequence shown here is derived from an EMBL/GenBank/DDBJ whole genome shotgun (WGS) entry which is preliminary data.</text>
</comment>
<dbReference type="SMART" id="SM00466">
    <property type="entry name" value="SRA"/>
    <property type="match status" value="1"/>
</dbReference>
<sequence>MEMGVMENSMVHTETSKVKSMSNGEVLVEKRGLSVLENGGVCKLDRMTGLKFKRRKVFAVRDFPPGCGTGVERFGLRTMEVKIACENGSVAEDVKVVESLVKEGRDDGVDVSGGELEAENGSDVSMAEVVEVQPLSICLPEGDVERNVEQTVEVAGSMGQSLVLEDSGSGASSSGTTENMVRDVVVYADESSLGIDDLDYTEPLEIEMSDVSVAKPSLVAGRRKAKKGIAVHSSLKLTKKNNREYGEGSSKRNSKSNIYWLDRESLDFPHQETSRELRILDVGSSSGSSSGDDSIRNKVKETLRLFHGVCKRILQEDEAKPEDQRRKGKGLRIDFDASKILKRNGKYLNSGTQILGHVPGVMVGDEFLYRMELNILGVHRPSQAGIDYMKYGKGIVATSIVASGGYDDHLDNSDVLTYTGQGGNVMQVKKKGKELKEPEDQKLISGNLALATSLKKKTPVRVIRGKHKSTLKTSSGGNYVYDGLYLVEDYWQEVGSHGMYVFKFQLRRIPGQSELSWIEVKKSKSKYREGLCKLDISEGKELSPISAVNEIDDEKPPLFTYTVKMIYPDWCRPVPPKSCGCTTRCTEARKCACVVKNDGEIPYNYDGAIVGAKLFIYECGPLCNCPSSCYLRVTQHGIKLPLEIFKTKSRGWGVRCLKSIPIGSFICEYVGELLDDSEAERRIGNDEYLFDIGNRYDNSLAQGMSELMPGTQAGRAMAEGDEAGGFTIDAAKKGNIGRFINHSCSPNLYAQNVLYDHEDKRIPHVMFFAQDNIPPLQELCYDYNYALDQVRDSKGNIKKKPCLCGVPGCRHRLY</sequence>
<proteinExistence type="predicted"/>
<keyword evidence="3" id="KW-0539">Nucleus</keyword>
<dbReference type="SMART" id="SM00317">
    <property type="entry name" value="SET"/>
    <property type="match status" value="1"/>
</dbReference>
<feature type="domain" description="YDG" evidence="7">
    <location>
        <begin position="356"/>
        <end position="508"/>
    </location>
</feature>